<proteinExistence type="predicted"/>
<evidence type="ECO:0000313" key="1">
    <source>
        <dbReference type="EMBL" id="CAG7836730.1"/>
    </source>
</evidence>
<keyword evidence="2" id="KW-1185">Reference proteome</keyword>
<dbReference type="AlphaFoldDB" id="A0A8J2PTQ6"/>
<protein>
    <submittedName>
        <fullName evidence="1">Uncharacterized protein</fullName>
    </submittedName>
</protein>
<organism evidence="1 2">
    <name type="scientific">Allacma fusca</name>
    <dbReference type="NCBI Taxonomy" id="39272"/>
    <lineage>
        <taxon>Eukaryota</taxon>
        <taxon>Metazoa</taxon>
        <taxon>Ecdysozoa</taxon>
        <taxon>Arthropoda</taxon>
        <taxon>Hexapoda</taxon>
        <taxon>Collembola</taxon>
        <taxon>Symphypleona</taxon>
        <taxon>Sminthuridae</taxon>
        <taxon>Allacma</taxon>
    </lineage>
</organism>
<evidence type="ECO:0000313" key="2">
    <source>
        <dbReference type="Proteomes" id="UP000708208"/>
    </source>
</evidence>
<reference evidence="1" key="1">
    <citation type="submission" date="2021-06" db="EMBL/GenBank/DDBJ databases">
        <authorList>
            <person name="Hodson N. C."/>
            <person name="Mongue J. A."/>
            <person name="Jaron S. K."/>
        </authorList>
    </citation>
    <scope>NUCLEOTIDE SEQUENCE</scope>
</reference>
<accession>A0A8J2PTQ6</accession>
<sequence>MSRTSNFGTHKLHRSFTPELLRGGSQNQTNSILLIHSLHSPSYYLQNITRNPNTESLQEHQDGVLYTCVLTLAQ</sequence>
<comment type="caution">
    <text evidence="1">The sequence shown here is derived from an EMBL/GenBank/DDBJ whole genome shotgun (WGS) entry which is preliminary data.</text>
</comment>
<name>A0A8J2PTQ6_9HEXA</name>
<dbReference type="Proteomes" id="UP000708208">
    <property type="component" value="Unassembled WGS sequence"/>
</dbReference>
<dbReference type="EMBL" id="CAJVCH010571134">
    <property type="protein sequence ID" value="CAG7836730.1"/>
    <property type="molecule type" value="Genomic_DNA"/>
</dbReference>
<gene>
    <name evidence="1" type="ORF">AFUS01_LOCUS45939</name>
</gene>